<dbReference type="Proteomes" id="UP001194579">
    <property type="component" value="Unassembled WGS sequence"/>
</dbReference>
<gene>
    <name evidence="1" type="ordered locus">W5S_4566</name>
    <name evidence="2" type="ORF">F6Q06_16990</name>
</gene>
<name>A0A0H3IEU0_PECPM</name>
<dbReference type="EMBL" id="CP003415">
    <property type="protein sequence ID" value="AFI92612.1"/>
    <property type="molecule type" value="Genomic_DNA"/>
</dbReference>
<reference evidence="1" key="2">
    <citation type="submission" date="2012-03" db="EMBL/GenBank/DDBJ databases">
        <authorList>
            <person name="Koskinen P."/>
            <person name="Laine P."/>
            <person name="Niemi O."/>
            <person name="Nykyri J."/>
            <person name="Harjunpaa H."/>
            <person name="Auvinen P."/>
            <person name="Paulin L."/>
            <person name="Pirhonen M."/>
            <person name="Palva T."/>
            <person name="Holm L."/>
        </authorList>
    </citation>
    <scope>NUCLEOTIDE SEQUENCE</scope>
    <source>
        <strain evidence="1">SCC3193</strain>
    </source>
</reference>
<dbReference type="EMBL" id="WABS01000037">
    <property type="protein sequence ID" value="MBI0556170.1"/>
    <property type="molecule type" value="Genomic_DNA"/>
</dbReference>
<dbReference type="RefSeq" id="WP_005971443.1">
    <property type="nucleotide sequence ID" value="NC_017845.1"/>
</dbReference>
<dbReference type="HOGENOM" id="CLU_2790233_0_0_6"/>
<dbReference type="AlphaFoldDB" id="A0A0H3IEU0"/>
<sequence>MTNNAQNAAANPFKGMAMNAEDAINNIAGLLNAGMFLMNTDRHRSVGIELIDIAHDYACEVSKGGNHA</sequence>
<proteinExistence type="predicted"/>
<reference evidence="1 3" key="1">
    <citation type="journal article" date="2012" name="J. Bacteriol.">
        <title>Genome sequence of Pectobacterium sp. strain SCC3193.</title>
        <authorList>
            <person name="Koskinen J.P."/>
            <person name="Laine P."/>
            <person name="Niemi O."/>
            <person name="Nykyri J."/>
            <person name="Harjunpaa H."/>
            <person name="Auvinen P."/>
            <person name="Paulin L."/>
            <person name="Pirhonen M."/>
            <person name="Palva T."/>
            <person name="Holm L."/>
        </authorList>
    </citation>
    <scope>NUCLEOTIDE SEQUENCE [LARGE SCALE GENOMIC DNA]</scope>
    <source>
        <strain evidence="1 3">SCC3193</strain>
    </source>
</reference>
<protein>
    <submittedName>
        <fullName evidence="1">Uncharacterized protein</fullName>
    </submittedName>
</protein>
<evidence type="ECO:0000313" key="2">
    <source>
        <dbReference type="EMBL" id="MBI0556170.1"/>
    </source>
</evidence>
<reference evidence="2" key="4">
    <citation type="submission" date="2024-05" db="EMBL/GenBank/DDBJ databases">
        <title>Identification of Pectobacterium versatile causing blackleg of potato from New York State with a whole genome sequencing approach.</title>
        <authorList>
            <person name="Ma X."/>
            <person name="Swingle B."/>
        </authorList>
    </citation>
    <scope>NUCLEOTIDE SEQUENCE</scope>
    <source>
        <strain evidence="2">NY1588A</strain>
    </source>
</reference>
<reference evidence="4" key="3">
    <citation type="submission" date="2023-07" db="EMBL/GenBank/DDBJ databases">
        <title>Identification of Pectobacterium versatile causing blackleg of potato from New York State with a whole genome sequencing approach.</title>
        <authorList>
            <person name="Ma X."/>
            <person name="Swingle B."/>
        </authorList>
    </citation>
    <scope>NUCLEOTIDE SEQUENCE [LARGE SCALE GENOMIC DNA]</scope>
    <source>
        <strain evidence="4">NY1588A</strain>
    </source>
</reference>
<organism evidence="1 3">
    <name type="scientific">Pectobacterium parmentieri</name>
    <dbReference type="NCBI Taxonomy" id="1905730"/>
    <lineage>
        <taxon>Bacteria</taxon>
        <taxon>Pseudomonadati</taxon>
        <taxon>Pseudomonadota</taxon>
        <taxon>Gammaproteobacteria</taxon>
        <taxon>Enterobacterales</taxon>
        <taxon>Pectobacteriaceae</taxon>
        <taxon>Pectobacterium</taxon>
    </lineage>
</organism>
<dbReference type="STRING" id="1905730.W5S_4566"/>
<dbReference type="KEGG" id="pec:W5S_4566"/>
<keyword evidence="4" id="KW-1185">Reference proteome</keyword>
<evidence type="ECO:0000313" key="4">
    <source>
        <dbReference type="Proteomes" id="UP001194579"/>
    </source>
</evidence>
<accession>A0A0H3IEU0</accession>
<dbReference type="PATRIC" id="fig|1166016.3.peg.4630"/>
<evidence type="ECO:0000313" key="3">
    <source>
        <dbReference type="Proteomes" id="UP000008044"/>
    </source>
</evidence>
<dbReference type="Proteomes" id="UP000008044">
    <property type="component" value="Chromosome"/>
</dbReference>
<evidence type="ECO:0000313" key="1">
    <source>
        <dbReference type="EMBL" id="AFI92612.1"/>
    </source>
</evidence>